<name>A0A3S3N8C7_9RHOB</name>
<feature type="region of interest" description="Disordered" evidence="1">
    <location>
        <begin position="36"/>
        <end position="64"/>
    </location>
</feature>
<dbReference type="Proteomes" id="UP000288071">
    <property type="component" value="Unassembled WGS sequence"/>
</dbReference>
<evidence type="ECO:0000256" key="2">
    <source>
        <dbReference type="SAM" id="SignalP"/>
    </source>
</evidence>
<reference evidence="4" key="1">
    <citation type="submission" date="2019-01" db="EMBL/GenBank/DDBJ databases">
        <title>Sinorhodobacter populi sp. nov. isolated from the symptomatic bark tissue of Populus euramericana canker.</title>
        <authorList>
            <person name="Li Y."/>
        </authorList>
    </citation>
    <scope>NUCLEOTIDE SEQUENCE [LARGE SCALE GENOMIC DNA]</scope>
    <source>
        <strain evidence="4">CGMCC 1.12963</strain>
    </source>
</reference>
<gene>
    <name evidence="3" type="ORF">EOW66_17020</name>
</gene>
<dbReference type="InterPro" id="IPR021323">
    <property type="entry name" value="DUF2927"/>
</dbReference>
<dbReference type="RefSeq" id="WP_128157488.1">
    <property type="nucleotide sequence ID" value="NZ_JBHSOM010000012.1"/>
</dbReference>
<feature type="signal peptide" evidence="2">
    <location>
        <begin position="1"/>
        <end position="20"/>
    </location>
</feature>
<comment type="caution">
    <text evidence="3">The sequence shown here is derived from an EMBL/GenBank/DDBJ whole genome shotgun (WGS) entry which is preliminary data.</text>
</comment>
<dbReference type="Pfam" id="PF11150">
    <property type="entry name" value="DUF2927"/>
    <property type="match status" value="1"/>
</dbReference>
<keyword evidence="4" id="KW-1185">Reference proteome</keyword>
<evidence type="ECO:0000313" key="4">
    <source>
        <dbReference type="Proteomes" id="UP000288071"/>
    </source>
</evidence>
<feature type="chain" id="PRO_5018703914" evidence="2">
    <location>
        <begin position="21"/>
        <end position="469"/>
    </location>
</feature>
<protein>
    <submittedName>
        <fullName evidence="3">DUF2927 domain-containing protein</fullName>
    </submittedName>
</protein>
<accession>A0A3S3N8C7</accession>
<dbReference type="AlphaFoldDB" id="A0A3S3N8C7"/>
<sequence>MRPTSSTPRVLQAAPLHALAAVAVALAVALAGCAGPAPQTPPSRAGAVSAELPLDTPAPAPRPGELSNAALARDFRELSFALETGRALPVFTRFEGPVTVSVAGAVPANAPAELDRLTARLRTEAGIAIGTGLGGANRITLDFVPKRLLQAEVPGAACFVVPNVTDWADYRARRRDRATDWTTQTVRRDATVFIPAEASPQELRDCLHEEVSQALGPLNDLYRLPDSIWNDDNFQAVLTRHDMLILRATYAPELHSGMSEAEVAARLPAVLGRINPTGGPVTALPADPTPPRFAQAIETAFGPGSPARRKAAAARAVAIARAEGWSDSRTGFALFALGRLSLKDDPQAALSAFHAAGAIFRATPGAAVQAAHVDMQLAALALSSGRPAEARALSARAIPPARAAENAALTATLFMIRAEACAALGDSAGARAAWLDSQHWARYGFGSDAAVRARATEVAALAEAGAQLN</sequence>
<dbReference type="PROSITE" id="PS51257">
    <property type="entry name" value="PROKAR_LIPOPROTEIN"/>
    <property type="match status" value="1"/>
</dbReference>
<keyword evidence="2" id="KW-0732">Signal</keyword>
<reference evidence="3 4" key="2">
    <citation type="submission" date="2019-01" db="EMBL/GenBank/DDBJ databases">
        <title>Sinorhodobacter populi sp. nov. isolated from the symptomatic bark tissue of Populus euramericana canker.</title>
        <authorList>
            <person name="Xu G."/>
        </authorList>
    </citation>
    <scope>NUCLEOTIDE SEQUENCE [LARGE SCALE GENOMIC DNA]</scope>
    <source>
        <strain evidence="3 4">CGMCC 1.12963</strain>
    </source>
</reference>
<evidence type="ECO:0000313" key="3">
    <source>
        <dbReference type="EMBL" id="RWR49232.1"/>
    </source>
</evidence>
<proteinExistence type="predicted"/>
<organism evidence="3 4">
    <name type="scientific">Paenirhodobacter huangdaonensis</name>
    <dbReference type="NCBI Taxonomy" id="2501515"/>
    <lineage>
        <taxon>Bacteria</taxon>
        <taxon>Pseudomonadati</taxon>
        <taxon>Pseudomonadota</taxon>
        <taxon>Alphaproteobacteria</taxon>
        <taxon>Rhodobacterales</taxon>
        <taxon>Rhodobacter group</taxon>
        <taxon>Paenirhodobacter</taxon>
    </lineage>
</organism>
<dbReference type="EMBL" id="SAVA01000012">
    <property type="protein sequence ID" value="RWR49232.1"/>
    <property type="molecule type" value="Genomic_DNA"/>
</dbReference>
<evidence type="ECO:0000256" key="1">
    <source>
        <dbReference type="SAM" id="MobiDB-lite"/>
    </source>
</evidence>